<keyword evidence="1" id="KW-0460">Magnesium</keyword>
<keyword evidence="1" id="KW-0479">Metal-binding</keyword>
<dbReference type="Gene3D" id="1.10.3760.10">
    <property type="entry name" value="PgpA-like"/>
    <property type="match status" value="1"/>
</dbReference>
<dbReference type="InterPro" id="IPR026037">
    <property type="entry name" value="PgpA"/>
</dbReference>
<feature type="transmembrane region" description="Helical" evidence="2">
    <location>
        <begin position="42"/>
        <end position="70"/>
    </location>
</feature>
<dbReference type="EMBL" id="CP011787">
    <property type="protein sequence ID" value="AKZ66128.1"/>
    <property type="molecule type" value="Genomic_DNA"/>
</dbReference>
<evidence type="ECO:0000313" key="5">
    <source>
        <dbReference type="Proteomes" id="UP000056466"/>
    </source>
</evidence>
<protein>
    <recommendedName>
        <fullName evidence="1">Phosphatidylglycerophosphatase A</fullName>
        <ecNumber evidence="1">3.1.3.27</ecNumber>
    </recommendedName>
    <alternativeName>
        <fullName evidence="1">Phosphatidylglycerolphosphate phosphatase A</fullName>
    </alternativeName>
</protein>
<dbReference type="GO" id="GO:0008962">
    <property type="term" value="F:phosphatidylglycerophosphatase activity"/>
    <property type="evidence" value="ECO:0007669"/>
    <property type="project" value="UniProtKB-EC"/>
</dbReference>
<feature type="domain" description="YutG/PgpA" evidence="3">
    <location>
        <begin position="18"/>
        <end position="157"/>
    </location>
</feature>
<keyword evidence="1" id="KW-0443">Lipid metabolism</keyword>
<keyword evidence="1 2" id="KW-0812">Transmembrane</keyword>
<evidence type="ECO:0000256" key="1">
    <source>
        <dbReference type="PIRNR" id="PIRNR006162"/>
    </source>
</evidence>
<keyword evidence="1 4" id="KW-0378">Hydrolase</keyword>
<name>A0A0K2BM55_9GAMM</name>
<keyword evidence="1" id="KW-1208">Phospholipid metabolism</keyword>
<dbReference type="CDD" id="cd06971">
    <property type="entry name" value="PgpA"/>
    <property type="match status" value="1"/>
</dbReference>
<keyword evidence="1" id="KW-0595">Phospholipid degradation</keyword>
<accession>A0A0K2BM55</accession>
<dbReference type="PANTHER" id="PTHR36305">
    <property type="entry name" value="PHOSPHATIDYLGLYCEROPHOSPHATASE A"/>
    <property type="match status" value="1"/>
</dbReference>
<dbReference type="UniPathway" id="UPA00084">
    <property type="reaction ID" value="UER00504"/>
</dbReference>
<dbReference type="InterPro" id="IPR007686">
    <property type="entry name" value="YutG/PgpA"/>
</dbReference>
<comment type="function">
    <text evidence="1">Lipid phosphatase which dephosphorylates phosphatidylglycerophosphate (PGP) to phosphatidylglycerol (PG).</text>
</comment>
<dbReference type="PATRIC" id="fig|186490.8.peg.517"/>
<keyword evidence="1" id="KW-1003">Cell membrane</keyword>
<dbReference type="SUPFAM" id="SSF101307">
    <property type="entry name" value="YutG-like"/>
    <property type="match status" value="1"/>
</dbReference>
<dbReference type="Proteomes" id="UP000056466">
    <property type="component" value="Chromosome"/>
</dbReference>
<comment type="cofactor">
    <cofactor evidence="1">
        <name>Mg(2+)</name>
        <dbReference type="ChEBI" id="CHEBI:18420"/>
    </cofactor>
</comment>
<keyword evidence="1" id="KW-0442">Lipid degradation</keyword>
<dbReference type="PANTHER" id="PTHR36305:SF1">
    <property type="entry name" value="PHOSPHATIDYLGLYCEROPHOSPHATASE A"/>
    <property type="match status" value="1"/>
</dbReference>
<dbReference type="GO" id="GO:0006655">
    <property type="term" value="P:phosphatidylglycerol biosynthetic process"/>
    <property type="evidence" value="ECO:0007669"/>
    <property type="project" value="UniProtKB-UniPathway"/>
</dbReference>
<evidence type="ECO:0000259" key="3">
    <source>
        <dbReference type="Pfam" id="PF04608"/>
    </source>
</evidence>
<dbReference type="Pfam" id="PF04608">
    <property type="entry name" value="PgpA"/>
    <property type="match status" value="1"/>
</dbReference>
<organism evidence="4 5">
    <name type="scientific">Candidatus Palibaumannia cicadellinicola</name>
    <dbReference type="NCBI Taxonomy" id="186490"/>
    <lineage>
        <taxon>Bacteria</taxon>
        <taxon>Pseudomonadati</taxon>
        <taxon>Pseudomonadota</taxon>
        <taxon>Gammaproteobacteria</taxon>
        <taxon>Candidatus Palibaumannia</taxon>
    </lineage>
</organism>
<dbReference type="EC" id="3.1.3.27" evidence="1"/>
<gene>
    <name evidence="4" type="primary">pgpA</name>
    <name evidence="4" type="ORF">AB162_549</name>
</gene>
<reference evidence="4 5" key="1">
    <citation type="submission" date="2015-06" db="EMBL/GenBank/DDBJ databases">
        <title>Lineage-specific patterns of genome deterioration in obligate symbionts.</title>
        <authorList>
            <person name="Bennett G.M."/>
            <person name="McCutcheon J.P."/>
            <person name="McDonald B.R."/>
            <person name="Moran N.A."/>
        </authorList>
    </citation>
    <scope>NUCLEOTIDE SEQUENCE [LARGE SCALE GENOMIC DNA]</scope>
    <source>
        <strain evidence="4 5">B-GSS</strain>
    </source>
</reference>
<evidence type="ECO:0000313" key="4">
    <source>
        <dbReference type="EMBL" id="AKZ66128.1"/>
    </source>
</evidence>
<feature type="transmembrane region" description="Helical" evidence="2">
    <location>
        <begin position="91"/>
        <end position="115"/>
    </location>
</feature>
<feature type="transmembrane region" description="Helical" evidence="2">
    <location>
        <begin position="135"/>
        <end position="158"/>
    </location>
</feature>
<dbReference type="GO" id="GO:0009395">
    <property type="term" value="P:phospholipid catabolic process"/>
    <property type="evidence" value="ECO:0007669"/>
    <property type="project" value="UniProtKB-KW"/>
</dbReference>
<keyword evidence="5" id="KW-1185">Reference proteome</keyword>
<dbReference type="OrthoDB" id="9804091at2"/>
<dbReference type="PIRSF" id="PIRSF006162">
    <property type="entry name" value="PgpA"/>
    <property type="match status" value="1"/>
</dbReference>
<keyword evidence="2" id="KW-1133">Transmembrane helix</keyword>
<dbReference type="RefSeq" id="WP_053097278.1">
    <property type="nucleotide sequence ID" value="NZ_CP011787.1"/>
</dbReference>
<dbReference type="KEGG" id="bcig:AB162_549"/>
<keyword evidence="1" id="KW-0997">Cell inner membrane</keyword>
<comment type="catalytic activity">
    <reaction evidence="1">
        <text>a 1,2-diacyl-sn-glycero-3-phospho-(1'-sn-glycero-3'-phosphate) + H2O = a 1,2-diacyl-sn-glycero-3-phospho-(1'-sn-glycerol) + phosphate</text>
        <dbReference type="Rhea" id="RHEA:33751"/>
        <dbReference type="ChEBI" id="CHEBI:15377"/>
        <dbReference type="ChEBI" id="CHEBI:43474"/>
        <dbReference type="ChEBI" id="CHEBI:60110"/>
        <dbReference type="ChEBI" id="CHEBI:64716"/>
        <dbReference type="EC" id="3.1.3.27"/>
    </reaction>
</comment>
<evidence type="ECO:0000256" key="2">
    <source>
        <dbReference type="SAM" id="Phobius"/>
    </source>
</evidence>
<proteinExistence type="predicted"/>
<dbReference type="AlphaFoldDB" id="A0A0K2BM55"/>
<dbReference type="GO" id="GO:0046872">
    <property type="term" value="F:metal ion binding"/>
    <property type="evidence" value="ECO:0007669"/>
    <property type="project" value="UniProtKB-KW"/>
</dbReference>
<dbReference type="InterPro" id="IPR036681">
    <property type="entry name" value="PgpA-like_sf"/>
</dbReference>
<sequence>MTNYAKNRLKLFNPLHLLATGFGSGMFYWMPGTAGSLVAIPLWWILISLFHWSCNVLILIFSIILGIYVCHKTACHIGVHDHSCIVLDELVGMWITLIMLPNNNIIWIIIGFILFRYLDICKPGPIIWCHRKIKGGIGIIIDDVIAGIIAAIIIRMIYSLGSFFR</sequence>
<comment type="subcellular location">
    <subcellularLocation>
        <location evidence="1">Cell inner membrane</location>
        <topology evidence="1">Multi-pass membrane protein</topology>
    </subcellularLocation>
</comment>
<comment type="pathway">
    <text evidence="1">Phospholipid metabolism; phosphatidylglycerol biosynthesis; phosphatidylglycerol from CDP-diacylglycerol: step 2/2.</text>
</comment>
<dbReference type="GO" id="GO:0005886">
    <property type="term" value="C:plasma membrane"/>
    <property type="evidence" value="ECO:0007669"/>
    <property type="project" value="UniProtKB-SubCell"/>
</dbReference>
<keyword evidence="1 2" id="KW-0472">Membrane</keyword>